<dbReference type="InterPro" id="IPR000620">
    <property type="entry name" value="EamA_dom"/>
</dbReference>
<dbReference type="Pfam" id="PF00892">
    <property type="entry name" value="EamA"/>
    <property type="match status" value="1"/>
</dbReference>
<feature type="transmembrane region" description="Helical" evidence="2">
    <location>
        <begin position="339"/>
        <end position="356"/>
    </location>
</feature>
<comment type="caution">
    <text evidence="4">The sequence shown here is derived from an EMBL/GenBank/DDBJ whole genome shotgun (WGS) entry which is preliminary data.</text>
</comment>
<name>A0ABR2JHZ6_9PEZI</name>
<feature type="compositionally biased region" description="Low complexity" evidence="1">
    <location>
        <begin position="36"/>
        <end position="50"/>
    </location>
</feature>
<feature type="transmembrane region" description="Helical" evidence="2">
    <location>
        <begin position="363"/>
        <end position="380"/>
    </location>
</feature>
<dbReference type="PANTHER" id="PTHR19346">
    <property type="entry name" value="SUGAR PHOSPHATE TRANSPORTER DOMAIN-CONTAINING PROTEIN"/>
    <property type="match status" value="1"/>
</dbReference>
<protein>
    <submittedName>
        <fullName evidence="4">Vacuolar membrane protein</fullName>
    </submittedName>
</protein>
<dbReference type="EMBL" id="JAPCWZ010000002">
    <property type="protein sequence ID" value="KAK8876895.1"/>
    <property type="molecule type" value="Genomic_DNA"/>
</dbReference>
<evidence type="ECO:0000259" key="3">
    <source>
        <dbReference type="Pfam" id="PF00892"/>
    </source>
</evidence>
<feature type="domain" description="EamA" evidence="3">
    <location>
        <begin position="237"/>
        <end position="379"/>
    </location>
</feature>
<keyword evidence="5" id="KW-1185">Reference proteome</keyword>
<accession>A0ABR2JHZ6</accession>
<dbReference type="SUPFAM" id="SSF103481">
    <property type="entry name" value="Multidrug resistance efflux transporter EmrE"/>
    <property type="match status" value="2"/>
</dbReference>
<feature type="compositionally biased region" description="Acidic residues" evidence="1">
    <location>
        <begin position="73"/>
        <end position="83"/>
    </location>
</feature>
<evidence type="ECO:0000256" key="1">
    <source>
        <dbReference type="SAM" id="MobiDB-lite"/>
    </source>
</evidence>
<keyword evidence="2" id="KW-1133">Transmembrane helix</keyword>
<feature type="region of interest" description="Disordered" evidence="1">
    <location>
        <begin position="562"/>
        <end position="585"/>
    </location>
</feature>
<feature type="compositionally biased region" description="Basic and acidic residues" evidence="1">
    <location>
        <begin position="132"/>
        <end position="143"/>
    </location>
</feature>
<feature type="transmembrane region" description="Helical" evidence="2">
    <location>
        <begin position="205"/>
        <end position="221"/>
    </location>
</feature>
<feature type="transmembrane region" description="Helical" evidence="2">
    <location>
        <begin position="400"/>
        <end position="416"/>
    </location>
</feature>
<feature type="transmembrane region" description="Helical" evidence="2">
    <location>
        <begin position="478"/>
        <end position="497"/>
    </location>
</feature>
<reference evidence="4 5" key="1">
    <citation type="journal article" date="2024" name="IMA Fungus">
        <title>Apiospora arundinis, a panoply of carbohydrate-active enzymes and secondary metabolites.</title>
        <authorList>
            <person name="Sorensen T."/>
            <person name="Petersen C."/>
            <person name="Muurmann A.T."/>
            <person name="Christiansen J.V."/>
            <person name="Brundto M.L."/>
            <person name="Overgaard C.K."/>
            <person name="Boysen A.T."/>
            <person name="Wollenberg R.D."/>
            <person name="Larsen T.O."/>
            <person name="Sorensen J.L."/>
            <person name="Nielsen K.L."/>
            <person name="Sondergaard T.E."/>
        </authorList>
    </citation>
    <scope>NUCLEOTIDE SEQUENCE [LARGE SCALE GENOMIC DNA]</scope>
    <source>
        <strain evidence="4 5">AAU 773</strain>
    </source>
</reference>
<feature type="transmembrane region" description="Helical" evidence="2">
    <location>
        <begin position="504"/>
        <end position="523"/>
    </location>
</feature>
<sequence length="585" mass="64959">MSSNNIRLSRIPPASLHPTARYSHLSDANSQPEPSPLSAASYASSDLSDYIGSGTDTVGGRTPVIDRRLSFVPEDEYSTDGDDHEQQRSRNHLTSGNTRANSRYQHNRNKSSDSDIISNSDDDGGSDDDDMDRPSYLRQDNGRSADPLLFKADDDDDHERGRTPYDSLRSPSPKATPSRPRLSRRSTMRSRSPDTQAVMAARKKYIFAAVFLVISLVSFTIQTELGAYVQNEMGWNKAYCMLYLTHGSWAMLWPVQLLILRVQKWKTPWPVFWRRHVAILRSTAQQVRHQDLEPSKHDTSTSPWPYLIRTTAFVTTALTIAGLSWYLAVNMTSPSDLTAIYNCSAFFAYAFSVPLLKEKLRIDKSVAVLIAIVGVLIVAYGDSKPEDSSKGPDTSAGTRFLGNMIIGAGSILYGLYEVLYKRWACPPEGVAPNRGMIFANAFGSCIGTFTLTVLWVPLPLLHWLGWETFELPTGETAVWLFLSVVMNATFAGSFLVLISLTSPVLSSVAALLTIFIVAIADWFRTGERMSMAAILGGCLIIVAFLMLSWSTWREMTEDAERKAHDASVEAEWDSDDQSDKDDGGR</sequence>
<evidence type="ECO:0000256" key="2">
    <source>
        <dbReference type="SAM" id="Phobius"/>
    </source>
</evidence>
<dbReference type="PANTHER" id="PTHR19346:SF4">
    <property type="entry name" value="SUGAR PHOSPHATE TRANSPORTER DOMAIN-CONTAINING PROTEIN"/>
    <property type="match status" value="1"/>
</dbReference>
<feature type="transmembrane region" description="Helical" evidence="2">
    <location>
        <begin position="529"/>
        <end position="552"/>
    </location>
</feature>
<dbReference type="Proteomes" id="UP001390339">
    <property type="component" value="Unassembled WGS sequence"/>
</dbReference>
<feature type="compositionally biased region" description="Acidic residues" evidence="1">
    <location>
        <begin position="120"/>
        <end position="131"/>
    </location>
</feature>
<dbReference type="InterPro" id="IPR037185">
    <property type="entry name" value="EmrE-like"/>
</dbReference>
<organism evidence="4 5">
    <name type="scientific">Apiospora arundinis</name>
    <dbReference type="NCBI Taxonomy" id="335852"/>
    <lineage>
        <taxon>Eukaryota</taxon>
        <taxon>Fungi</taxon>
        <taxon>Dikarya</taxon>
        <taxon>Ascomycota</taxon>
        <taxon>Pezizomycotina</taxon>
        <taxon>Sordariomycetes</taxon>
        <taxon>Xylariomycetidae</taxon>
        <taxon>Amphisphaeriales</taxon>
        <taxon>Apiosporaceae</taxon>
        <taxon>Apiospora</taxon>
    </lineage>
</organism>
<dbReference type="InterPro" id="IPR026505">
    <property type="entry name" value="Solute_c_fam_35_mem_F3/F4"/>
</dbReference>
<feature type="compositionally biased region" description="Acidic residues" evidence="1">
    <location>
        <begin position="568"/>
        <end position="579"/>
    </location>
</feature>
<evidence type="ECO:0000313" key="5">
    <source>
        <dbReference type="Proteomes" id="UP001390339"/>
    </source>
</evidence>
<keyword evidence="2" id="KW-0472">Membrane</keyword>
<keyword evidence="2" id="KW-0812">Transmembrane</keyword>
<feature type="region of interest" description="Disordered" evidence="1">
    <location>
        <begin position="1"/>
        <end position="195"/>
    </location>
</feature>
<feature type="transmembrane region" description="Helical" evidence="2">
    <location>
        <begin position="437"/>
        <end position="458"/>
    </location>
</feature>
<evidence type="ECO:0000313" key="4">
    <source>
        <dbReference type="EMBL" id="KAK8876895.1"/>
    </source>
</evidence>
<proteinExistence type="predicted"/>
<feature type="transmembrane region" description="Helical" evidence="2">
    <location>
        <begin position="241"/>
        <end position="260"/>
    </location>
</feature>
<feature type="compositionally biased region" description="Polar residues" evidence="1">
    <location>
        <begin position="92"/>
        <end position="104"/>
    </location>
</feature>
<feature type="transmembrane region" description="Helical" evidence="2">
    <location>
        <begin position="306"/>
        <end position="327"/>
    </location>
</feature>
<gene>
    <name evidence="4" type="ORF">PGQ11_001841</name>
</gene>